<accession>A0A178HWE4</accession>
<name>A0A178HWE4_9HYPH</name>
<dbReference type="InterPro" id="IPR036390">
    <property type="entry name" value="WH_DNA-bd_sf"/>
</dbReference>
<dbReference type="SUPFAM" id="SSF46785">
    <property type="entry name" value="Winged helix' DNA-binding domain"/>
    <property type="match status" value="1"/>
</dbReference>
<dbReference type="NCBIfam" id="NF033788">
    <property type="entry name" value="HTH_metalloreg"/>
    <property type="match status" value="1"/>
</dbReference>
<feature type="compositionally biased region" description="Low complexity" evidence="4">
    <location>
        <begin position="146"/>
        <end position="155"/>
    </location>
</feature>
<dbReference type="RefSeq" id="WP_067457280.1">
    <property type="nucleotide sequence ID" value="NZ_LVVY01000094.1"/>
</dbReference>
<dbReference type="OrthoDB" id="9790747at2"/>
<dbReference type="SMART" id="SM00418">
    <property type="entry name" value="HTH_ARSR"/>
    <property type="match status" value="1"/>
</dbReference>
<keyword evidence="2" id="KW-0238">DNA-binding</keyword>
<feature type="domain" description="HTH arsR-type" evidence="5">
    <location>
        <begin position="1"/>
        <end position="94"/>
    </location>
</feature>
<dbReference type="STRING" id="1770058.A3840_12715"/>
<dbReference type="GO" id="GO:0003677">
    <property type="term" value="F:DNA binding"/>
    <property type="evidence" value="ECO:0007669"/>
    <property type="project" value="UniProtKB-KW"/>
</dbReference>
<dbReference type="PANTHER" id="PTHR33154:SF33">
    <property type="entry name" value="TRANSCRIPTIONAL REPRESSOR SDPR"/>
    <property type="match status" value="1"/>
</dbReference>
<dbReference type="InterPro" id="IPR036388">
    <property type="entry name" value="WH-like_DNA-bd_sf"/>
</dbReference>
<dbReference type="PRINTS" id="PR00778">
    <property type="entry name" value="HTHARSR"/>
</dbReference>
<dbReference type="EMBL" id="LVVY01000094">
    <property type="protein sequence ID" value="OAM76374.1"/>
    <property type="molecule type" value="Genomic_DNA"/>
</dbReference>
<evidence type="ECO:0000256" key="1">
    <source>
        <dbReference type="ARBA" id="ARBA00023015"/>
    </source>
</evidence>
<dbReference type="InterPro" id="IPR011991">
    <property type="entry name" value="ArsR-like_HTH"/>
</dbReference>
<dbReference type="InterPro" id="IPR001845">
    <property type="entry name" value="HTH_ArsR_DNA-bd_dom"/>
</dbReference>
<dbReference type="PANTHER" id="PTHR33154">
    <property type="entry name" value="TRANSCRIPTIONAL REGULATOR, ARSR FAMILY"/>
    <property type="match status" value="1"/>
</dbReference>
<dbReference type="AlphaFoldDB" id="A0A178HWE4"/>
<evidence type="ECO:0000313" key="7">
    <source>
        <dbReference type="Proteomes" id="UP000078389"/>
    </source>
</evidence>
<keyword evidence="7" id="KW-1185">Reference proteome</keyword>
<dbReference type="Pfam" id="PF01022">
    <property type="entry name" value="HTH_5"/>
    <property type="match status" value="1"/>
</dbReference>
<evidence type="ECO:0000256" key="2">
    <source>
        <dbReference type="ARBA" id="ARBA00023125"/>
    </source>
</evidence>
<comment type="caution">
    <text evidence="6">The sequence shown here is derived from an EMBL/GenBank/DDBJ whole genome shotgun (WGS) entry which is preliminary data.</text>
</comment>
<keyword evidence="1" id="KW-0805">Transcription regulation</keyword>
<reference evidence="6 7" key="1">
    <citation type="submission" date="2016-03" db="EMBL/GenBank/DDBJ databases">
        <title>Genome sequencing of Devosia sp. S37.</title>
        <authorList>
            <person name="Mohd Nor M."/>
        </authorList>
    </citation>
    <scope>NUCLEOTIDE SEQUENCE [LARGE SCALE GENOMIC DNA]</scope>
    <source>
        <strain evidence="6 7">S37</strain>
    </source>
</reference>
<dbReference type="CDD" id="cd00090">
    <property type="entry name" value="HTH_ARSR"/>
    <property type="match status" value="1"/>
</dbReference>
<organism evidence="6 7">
    <name type="scientific">Devosia elaeis</name>
    <dbReference type="NCBI Taxonomy" id="1770058"/>
    <lineage>
        <taxon>Bacteria</taxon>
        <taxon>Pseudomonadati</taxon>
        <taxon>Pseudomonadota</taxon>
        <taxon>Alphaproteobacteria</taxon>
        <taxon>Hyphomicrobiales</taxon>
        <taxon>Devosiaceae</taxon>
        <taxon>Devosia</taxon>
    </lineage>
</organism>
<dbReference type="PROSITE" id="PS50987">
    <property type="entry name" value="HTH_ARSR_2"/>
    <property type="match status" value="1"/>
</dbReference>
<dbReference type="Gene3D" id="1.10.10.10">
    <property type="entry name" value="Winged helix-like DNA-binding domain superfamily/Winged helix DNA-binding domain"/>
    <property type="match status" value="1"/>
</dbReference>
<protein>
    <recommendedName>
        <fullName evidence="5">HTH arsR-type domain-containing protein</fullName>
    </recommendedName>
</protein>
<keyword evidence="3" id="KW-0804">Transcription</keyword>
<feature type="region of interest" description="Disordered" evidence="4">
    <location>
        <begin position="132"/>
        <end position="162"/>
    </location>
</feature>
<dbReference type="GO" id="GO:0003700">
    <property type="term" value="F:DNA-binding transcription factor activity"/>
    <property type="evidence" value="ECO:0007669"/>
    <property type="project" value="InterPro"/>
</dbReference>
<evidence type="ECO:0000259" key="5">
    <source>
        <dbReference type="PROSITE" id="PS50987"/>
    </source>
</evidence>
<sequence length="162" mass="17582">MTRKIKPPVILYSALADTTRCRIIEILADGPIPVHRLADSFTISRPAISRHLRVLKEAGLVAEVKKGRENLYAFRARKLNKALGWIEAFSAAEREADRVEENGEAELAAPIMVQPPESAIILPPAAIETVAAAPDEPAPARKRAKPAAPAPEKAATQMGFDF</sequence>
<evidence type="ECO:0000256" key="3">
    <source>
        <dbReference type="ARBA" id="ARBA00023163"/>
    </source>
</evidence>
<gene>
    <name evidence="6" type="ORF">A3840_12715</name>
</gene>
<evidence type="ECO:0000313" key="6">
    <source>
        <dbReference type="EMBL" id="OAM76374.1"/>
    </source>
</evidence>
<dbReference type="InterPro" id="IPR051081">
    <property type="entry name" value="HTH_MetalResp_TranReg"/>
</dbReference>
<evidence type="ECO:0000256" key="4">
    <source>
        <dbReference type="SAM" id="MobiDB-lite"/>
    </source>
</evidence>
<dbReference type="Proteomes" id="UP000078389">
    <property type="component" value="Unassembled WGS sequence"/>
</dbReference>
<proteinExistence type="predicted"/>